<feature type="modified residue" description="4-aspartylphosphate" evidence="3">
    <location>
        <position position="65"/>
    </location>
</feature>
<dbReference type="InterPro" id="IPR051015">
    <property type="entry name" value="EvgA-like"/>
</dbReference>
<reference evidence="7" key="1">
    <citation type="journal article" date="2019" name="Int. J. Syst. Evol. Microbiol.">
        <title>The Global Catalogue of Microorganisms (GCM) 10K type strain sequencing project: providing services to taxonomists for standard genome sequencing and annotation.</title>
        <authorList>
            <consortium name="The Broad Institute Genomics Platform"/>
            <consortium name="The Broad Institute Genome Sequencing Center for Infectious Disease"/>
            <person name="Wu L."/>
            <person name="Ma J."/>
        </authorList>
    </citation>
    <scope>NUCLEOTIDE SEQUENCE [LARGE SCALE GENOMIC DNA]</scope>
    <source>
        <strain evidence="7">KCTC 42087</strain>
    </source>
</reference>
<dbReference type="PRINTS" id="PR00038">
    <property type="entry name" value="HTHLUXR"/>
</dbReference>
<feature type="domain" description="HTH luxR-type" evidence="4">
    <location>
        <begin position="153"/>
        <end position="218"/>
    </location>
</feature>
<keyword evidence="1 3" id="KW-0597">Phosphoprotein</keyword>
<dbReference type="RefSeq" id="WP_378279076.1">
    <property type="nucleotide sequence ID" value="NZ_JBHSON010000001.1"/>
</dbReference>
<dbReference type="Pfam" id="PF00196">
    <property type="entry name" value="GerE"/>
    <property type="match status" value="1"/>
</dbReference>
<evidence type="ECO:0000259" key="5">
    <source>
        <dbReference type="PROSITE" id="PS50110"/>
    </source>
</evidence>
<dbReference type="PROSITE" id="PS50110">
    <property type="entry name" value="RESPONSE_REGULATORY"/>
    <property type="match status" value="1"/>
</dbReference>
<dbReference type="PROSITE" id="PS50043">
    <property type="entry name" value="HTH_LUXR_2"/>
    <property type="match status" value="1"/>
</dbReference>
<dbReference type="SUPFAM" id="SSF52172">
    <property type="entry name" value="CheY-like"/>
    <property type="match status" value="1"/>
</dbReference>
<feature type="domain" description="Response regulatory" evidence="5">
    <location>
        <begin position="15"/>
        <end position="130"/>
    </location>
</feature>
<dbReference type="InterPro" id="IPR011006">
    <property type="entry name" value="CheY-like_superfamily"/>
</dbReference>
<comment type="caution">
    <text evidence="6">The sequence shown here is derived from an EMBL/GenBank/DDBJ whole genome shotgun (WGS) entry which is preliminary data.</text>
</comment>
<dbReference type="Gene3D" id="3.40.50.2300">
    <property type="match status" value="1"/>
</dbReference>
<gene>
    <name evidence="6" type="ORF">ACFPZN_00925</name>
</gene>
<dbReference type="PANTHER" id="PTHR45566:SF2">
    <property type="entry name" value="NARL SUBFAMILY"/>
    <property type="match status" value="1"/>
</dbReference>
<evidence type="ECO:0000313" key="7">
    <source>
        <dbReference type="Proteomes" id="UP001596074"/>
    </source>
</evidence>
<dbReference type="CDD" id="cd06170">
    <property type="entry name" value="LuxR_C_like"/>
    <property type="match status" value="1"/>
</dbReference>
<organism evidence="6 7">
    <name type="scientific">Actinomadura rugatobispora</name>
    <dbReference type="NCBI Taxonomy" id="1994"/>
    <lineage>
        <taxon>Bacteria</taxon>
        <taxon>Bacillati</taxon>
        <taxon>Actinomycetota</taxon>
        <taxon>Actinomycetes</taxon>
        <taxon>Streptosporangiales</taxon>
        <taxon>Thermomonosporaceae</taxon>
        <taxon>Actinomadura</taxon>
    </lineage>
</organism>
<dbReference type="InterPro" id="IPR000792">
    <property type="entry name" value="Tscrpt_reg_LuxR_C"/>
</dbReference>
<evidence type="ECO:0000256" key="1">
    <source>
        <dbReference type="ARBA" id="ARBA00022553"/>
    </source>
</evidence>
<dbReference type="SUPFAM" id="SSF46894">
    <property type="entry name" value="C-terminal effector domain of the bipartite response regulators"/>
    <property type="match status" value="1"/>
</dbReference>
<dbReference type="Pfam" id="PF00072">
    <property type="entry name" value="Response_reg"/>
    <property type="match status" value="1"/>
</dbReference>
<dbReference type="SMART" id="SM00448">
    <property type="entry name" value="REC"/>
    <property type="match status" value="1"/>
</dbReference>
<dbReference type="CDD" id="cd17535">
    <property type="entry name" value="REC_NarL-like"/>
    <property type="match status" value="1"/>
</dbReference>
<evidence type="ECO:0000259" key="4">
    <source>
        <dbReference type="PROSITE" id="PS50043"/>
    </source>
</evidence>
<name>A0ABW0ZNU1_9ACTN</name>
<keyword evidence="7" id="KW-1185">Reference proteome</keyword>
<keyword evidence="2" id="KW-0238">DNA-binding</keyword>
<evidence type="ECO:0000256" key="3">
    <source>
        <dbReference type="PROSITE-ProRule" id="PRU00169"/>
    </source>
</evidence>
<dbReference type="SMART" id="SM00421">
    <property type="entry name" value="HTH_LUXR"/>
    <property type="match status" value="1"/>
</dbReference>
<dbReference type="PANTHER" id="PTHR45566">
    <property type="entry name" value="HTH-TYPE TRANSCRIPTIONAL REGULATOR YHJB-RELATED"/>
    <property type="match status" value="1"/>
</dbReference>
<protein>
    <submittedName>
        <fullName evidence="6">Response regulator</fullName>
    </submittedName>
</protein>
<dbReference type="InterPro" id="IPR016032">
    <property type="entry name" value="Sig_transdc_resp-reg_C-effctor"/>
</dbReference>
<evidence type="ECO:0000256" key="2">
    <source>
        <dbReference type="ARBA" id="ARBA00023125"/>
    </source>
</evidence>
<dbReference type="Proteomes" id="UP001596074">
    <property type="component" value="Unassembled WGS sequence"/>
</dbReference>
<proteinExistence type="predicted"/>
<dbReference type="InterPro" id="IPR001789">
    <property type="entry name" value="Sig_transdc_resp-reg_receiver"/>
</dbReference>
<evidence type="ECO:0000313" key="6">
    <source>
        <dbReference type="EMBL" id="MFC5744168.1"/>
    </source>
</evidence>
<sequence>MSGAVALPPPSSSMRVVICDDHAVFADSLSLVLADAGHVVVGVAYSPEALLPVLRGRRADVCLIDLRFPSGTVLEWIPRLRASSPATRFVVLTGFLERHVLEAGLAAGVRGFAHKGQQAEEVLEVLRRVAHGEVVVDRAALDGGPADRPRSQAQKVARFLTPREREVLTRLARGESTQALAKAMGVTRSTARSHVQSVLSKLGVHSQREAVIEAARHGLVSVETGEWLAG</sequence>
<accession>A0ABW0ZNU1</accession>
<dbReference type="EMBL" id="JBHSON010000001">
    <property type="protein sequence ID" value="MFC5744168.1"/>
    <property type="molecule type" value="Genomic_DNA"/>
</dbReference>
<dbReference type="InterPro" id="IPR058245">
    <property type="entry name" value="NreC/VraR/RcsB-like_REC"/>
</dbReference>